<protein>
    <submittedName>
        <fullName evidence="5">Histidine kinase</fullName>
    </submittedName>
</protein>
<dbReference type="SUPFAM" id="SSF55073">
    <property type="entry name" value="Nucleotide cyclase"/>
    <property type="match status" value="1"/>
</dbReference>
<dbReference type="InterPro" id="IPR000014">
    <property type="entry name" value="PAS"/>
</dbReference>
<dbReference type="PROSITE" id="PS50113">
    <property type="entry name" value="PAC"/>
    <property type="match status" value="1"/>
</dbReference>
<dbReference type="RefSeq" id="WP_053250727.1">
    <property type="nucleotide sequence ID" value="NZ_LGAP01000015.1"/>
</dbReference>
<dbReference type="OrthoDB" id="9814202at2"/>
<evidence type="ECO:0000313" key="5">
    <source>
        <dbReference type="EMBL" id="KOF16727.1"/>
    </source>
</evidence>
<dbReference type="InterPro" id="IPR052155">
    <property type="entry name" value="Biofilm_reg_signaling"/>
</dbReference>
<dbReference type="Pfam" id="PF08448">
    <property type="entry name" value="PAS_4"/>
    <property type="match status" value="1"/>
</dbReference>
<dbReference type="Pfam" id="PF00990">
    <property type="entry name" value="GGDEF"/>
    <property type="match status" value="1"/>
</dbReference>
<dbReference type="Proteomes" id="UP000037425">
    <property type="component" value="Unassembled WGS sequence"/>
</dbReference>
<dbReference type="InterPro" id="IPR001633">
    <property type="entry name" value="EAL_dom"/>
</dbReference>
<evidence type="ECO:0000313" key="6">
    <source>
        <dbReference type="Proteomes" id="UP000037425"/>
    </source>
</evidence>
<dbReference type="GO" id="GO:0071732">
    <property type="term" value="P:cellular response to nitric oxide"/>
    <property type="evidence" value="ECO:0007669"/>
    <property type="project" value="UniProtKB-ARBA"/>
</dbReference>
<gene>
    <name evidence="5" type="ORF">AC244_20890</name>
</gene>
<dbReference type="EMBL" id="LGAP01000015">
    <property type="protein sequence ID" value="KOF16727.1"/>
    <property type="molecule type" value="Genomic_DNA"/>
</dbReference>
<feature type="domain" description="PAC" evidence="2">
    <location>
        <begin position="124"/>
        <end position="176"/>
    </location>
</feature>
<accession>A0A0L8BPU3</accession>
<dbReference type="InterPro" id="IPR003018">
    <property type="entry name" value="GAF"/>
</dbReference>
<dbReference type="InterPro" id="IPR000160">
    <property type="entry name" value="GGDEF_dom"/>
</dbReference>
<dbReference type="CDD" id="cd01949">
    <property type="entry name" value="GGDEF"/>
    <property type="match status" value="1"/>
</dbReference>
<dbReference type="SMART" id="SM00065">
    <property type="entry name" value="GAF"/>
    <property type="match status" value="1"/>
</dbReference>
<dbReference type="PANTHER" id="PTHR44757:SF2">
    <property type="entry name" value="BIOFILM ARCHITECTURE MAINTENANCE PROTEIN MBAA"/>
    <property type="match status" value="1"/>
</dbReference>
<dbReference type="NCBIfam" id="TIGR00254">
    <property type="entry name" value="GGDEF"/>
    <property type="match status" value="1"/>
</dbReference>
<dbReference type="InterPro" id="IPR035919">
    <property type="entry name" value="EAL_sf"/>
</dbReference>
<dbReference type="Gene3D" id="3.30.70.270">
    <property type="match status" value="1"/>
</dbReference>
<feature type="domain" description="EAL" evidence="3">
    <location>
        <begin position="517"/>
        <end position="771"/>
    </location>
</feature>
<dbReference type="SUPFAM" id="SSF55785">
    <property type="entry name" value="PYP-like sensor domain (PAS domain)"/>
    <property type="match status" value="1"/>
</dbReference>
<evidence type="ECO:0000256" key="1">
    <source>
        <dbReference type="ARBA" id="ARBA00051114"/>
    </source>
</evidence>
<dbReference type="PROSITE" id="PS50887">
    <property type="entry name" value="GGDEF"/>
    <property type="match status" value="1"/>
</dbReference>
<comment type="catalytic activity">
    <reaction evidence="1">
        <text>3',3'-c-di-GMP + H2O = 5'-phosphoguanylyl(3'-&gt;5')guanosine + H(+)</text>
        <dbReference type="Rhea" id="RHEA:24902"/>
        <dbReference type="ChEBI" id="CHEBI:15377"/>
        <dbReference type="ChEBI" id="CHEBI:15378"/>
        <dbReference type="ChEBI" id="CHEBI:58754"/>
        <dbReference type="ChEBI" id="CHEBI:58805"/>
        <dbReference type="EC" id="3.1.4.52"/>
    </reaction>
    <physiologicalReaction direction="left-to-right" evidence="1">
        <dbReference type="Rhea" id="RHEA:24903"/>
    </physiologicalReaction>
</comment>
<dbReference type="InterPro" id="IPR029016">
    <property type="entry name" value="GAF-like_dom_sf"/>
</dbReference>
<keyword evidence="5" id="KW-0418">Kinase</keyword>
<dbReference type="Gene3D" id="3.30.450.20">
    <property type="entry name" value="PAS domain"/>
    <property type="match status" value="1"/>
</dbReference>
<dbReference type="FunFam" id="3.30.70.270:FF:000001">
    <property type="entry name" value="Diguanylate cyclase domain protein"/>
    <property type="match status" value="1"/>
</dbReference>
<proteinExistence type="predicted"/>
<dbReference type="PIRSF" id="PIRSF005925">
    <property type="entry name" value="Dos"/>
    <property type="match status" value="1"/>
</dbReference>
<dbReference type="InterPro" id="IPR035965">
    <property type="entry name" value="PAS-like_dom_sf"/>
</dbReference>
<dbReference type="NCBIfam" id="TIGR00229">
    <property type="entry name" value="sensory_box"/>
    <property type="match status" value="1"/>
</dbReference>
<evidence type="ECO:0000259" key="4">
    <source>
        <dbReference type="PROSITE" id="PS50887"/>
    </source>
</evidence>
<dbReference type="InterPro" id="IPR000700">
    <property type="entry name" value="PAS-assoc_C"/>
</dbReference>
<feature type="domain" description="GGDEF" evidence="4">
    <location>
        <begin position="374"/>
        <end position="508"/>
    </location>
</feature>
<dbReference type="SMART" id="SM00052">
    <property type="entry name" value="EAL"/>
    <property type="match status" value="1"/>
</dbReference>
<reference evidence="6" key="1">
    <citation type="submission" date="2015-07" db="EMBL/GenBank/DDBJ databases">
        <title>Whole genome sequence of an Ensifer adhaerens strain isolated from a cave pool in the Wind Cave National Park.</title>
        <authorList>
            <person name="Eng W.W.H."/>
            <person name="Gan H.M."/>
            <person name="Barton H.A."/>
            <person name="Savka M.A."/>
        </authorList>
    </citation>
    <scope>NUCLEOTIDE SEQUENCE [LARGE SCALE GENOMIC DNA]</scope>
    <source>
        <strain evidence="6">SD006</strain>
    </source>
</reference>
<dbReference type="InterPro" id="IPR029787">
    <property type="entry name" value="Nucleotide_cyclase"/>
</dbReference>
<name>A0A0L8BPU3_ENSAD</name>
<dbReference type="SUPFAM" id="SSF55781">
    <property type="entry name" value="GAF domain-like"/>
    <property type="match status" value="1"/>
</dbReference>
<keyword evidence="5" id="KW-0808">Transferase</keyword>
<dbReference type="InterPro" id="IPR013656">
    <property type="entry name" value="PAS_4"/>
</dbReference>
<organism evidence="5 6">
    <name type="scientific">Ensifer adhaerens</name>
    <name type="common">Sinorhizobium morelense</name>
    <dbReference type="NCBI Taxonomy" id="106592"/>
    <lineage>
        <taxon>Bacteria</taxon>
        <taxon>Pseudomonadati</taxon>
        <taxon>Pseudomonadota</taxon>
        <taxon>Alphaproteobacteria</taxon>
        <taxon>Hyphomicrobiales</taxon>
        <taxon>Rhizobiaceae</taxon>
        <taxon>Sinorhizobium/Ensifer group</taxon>
        <taxon>Ensifer</taxon>
    </lineage>
</organism>
<dbReference type="GO" id="GO:0016301">
    <property type="term" value="F:kinase activity"/>
    <property type="evidence" value="ECO:0007669"/>
    <property type="project" value="UniProtKB-KW"/>
</dbReference>
<dbReference type="InterPro" id="IPR043128">
    <property type="entry name" value="Rev_trsase/Diguanyl_cyclase"/>
</dbReference>
<dbReference type="PROSITE" id="PS50883">
    <property type="entry name" value="EAL"/>
    <property type="match status" value="1"/>
</dbReference>
<evidence type="ECO:0000259" key="2">
    <source>
        <dbReference type="PROSITE" id="PS50113"/>
    </source>
</evidence>
<comment type="caution">
    <text evidence="5">The sequence shown here is derived from an EMBL/GenBank/DDBJ whole genome shotgun (WGS) entry which is preliminary data.</text>
</comment>
<dbReference type="PANTHER" id="PTHR44757">
    <property type="entry name" value="DIGUANYLATE CYCLASE DGCP"/>
    <property type="match status" value="1"/>
</dbReference>
<dbReference type="Pfam" id="PF00563">
    <property type="entry name" value="EAL"/>
    <property type="match status" value="1"/>
</dbReference>
<dbReference type="Gene3D" id="3.30.450.40">
    <property type="match status" value="1"/>
</dbReference>
<dbReference type="SMART" id="SM00267">
    <property type="entry name" value="GGDEF"/>
    <property type="match status" value="1"/>
</dbReference>
<dbReference type="CDD" id="cd00130">
    <property type="entry name" value="PAS"/>
    <property type="match status" value="1"/>
</dbReference>
<dbReference type="SUPFAM" id="SSF141868">
    <property type="entry name" value="EAL domain-like"/>
    <property type="match status" value="1"/>
</dbReference>
<evidence type="ECO:0000259" key="3">
    <source>
        <dbReference type="PROSITE" id="PS50883"/>
    </source>
</evidence>
<sequence length="777" mass="86133">MAKNTSRNPRYAALNAGGNEDTRRLIDASNRLAEEMSRIFPADPDIADRHYWLETIINHVPDYIYAKDIEGRFLIANQVTIADNGLESLRDIIGKTDFDLHPPHLAKIIDDVERRVIETGEPIFGIEERAMVTKGRDRWLMTSKVPLRNKCGKIVGIVGVSRDISDRKAAERLLEGQAHLLEMIANGRPLEEFFRELILLIEALVPRIRGSILLLSADGGRLLHGAAPNLDETYCGMIHGVEIGPKAGSCGTAAWRGEQVIVADIFTDPLWEDYREIVQLYEFRACWSTPIHSRERKVLGTFALYSEAVCVPDESQKELIAMAAHLAGIAIERKQAEDRISFMAHHDALTGLPNRALFEEQVAEALEALRGTGHWAVLAFLDLDNFKLVNDTLGHAAGDELLKMTATRMRASVRKSDIVVRVGGDEFILLLNGLPCERDVVLARLEDIRAAIAAPMQINGHSLQISCSMGVACFPNQGKTVGELLANADMAMYRAKELGRNNLQVFTEEMAGKAHEKLLKQAELREAISREEFLLHFQPQMNLETGRVFAAEALLRWHHPERGMVSPADFIPLAEETGLIVPIGDWVLRAACRQCKAWHDAGLPLLIVSVNVSARQFRERNWAAHVAAVLAEVGLDPRYLELELTESLIMQDVPGALATMHELEAIGVHLAIDDFGTGYSSLSALKRFPVRRLKIDRSFVEDIPANVDDKAITAAIISLAQNLGLRVIAEGVETQAQVEFLRHSGCDEIQGYFFSRPLASADFAALLRQPGLNADGI</sequence>
<dbReference type="InterPro" id="IPR012226">
    <property type="entry name" value="Diguanyl_cyclase/Pdiesterase"/>
</dbReference>
<dbReference type="CDD" id="cd01948">
    <property type="entry name" value="EAL"/>
    <property type="match status" value="1"/>
</dbReference>
<dbReference type="Gene3D" id="3.20.20.450">
    <property type="entry name" value="EAL domain"/>
    <property type="match status" value="1"/>
</dbReference>
<dbReference type="GO" id="GO:0071111">
    <property type="term" value="F:cyclic-guanylate-specific phosphodiesterase activity"/>
    <property type="evidence" value="ECO:0007669"/>
    <property type="project" value="UniProtKB-EC"/>
</dbReference>
<dbReference type="AlphaFoldDB" id="A0A0L8BPU3"/>
<dbReference type="Pfam" id="PF01590">
    <property type="entry name" value="GAF"/>
    <property type="match status" value="1"/>
</dbReference>
<dbReference type="FunFam" id="3.20.20.450:FF:000001">
    <property type="entry name" value="Cyclic di-GMP phosphodiesterase yahA"/>
    <property type="match status" value="1"/>
</dbReference>
<dbReference type="PATRIC" id="fig|106592.7.peg.2017"/>